<keyword evidence="2" id="KW-1185">Reference proteome</keyword>
<dbReference type="EMBL" id="JAEPRE010000016">
    <property type="protein sequence ID" value="KAG2236526.1"/>
    <property type="molecule type" value="Genomic_DNA"/>
</dbReference>
<reference evidence="1" key="1">
    <citation type="submission" date="2021-01" db="EMBL/GenBank/DDBJ databases">
        <title>Metabolic potential, ecology and presence of endohyphal bacteria is reflected in genomic diversity of Mucoromycotina.</title>
        <authorList>
            <person name="Muszewska A."/>
            <person name="Okrasinska A."/>
            <person name="Steczkiewicz K."/>
            <person name="Drgas O."/>
            <person name="Orlowska M."/>
            <person name="Perlinska-Lenart U."/>
            <person name="Aleksandrzak-Piekarczyk T."/>
            <person name="Szatraj K."/>
            <person name="Zielenkiewicz U."/>
            <person name="Pilsyk S."/>
            <person name="Malc E."/>
            <person name="Mieczkowski P."/>
            <person name="Kruszewska J.S."/>
            <person name="Biernat P."/>
            <person name="Pawlowska J."/>
        </authorList>
    </citation>
    <scope>NUCLEOTIDE SEQUENCE</scope>
    <source>
        <strain evidence="1">WA0000018081</strain>
    </source>
</reference>
<name>A0A8H7VW03_9FUNG</name>
<evidence type="ECO:0000313" key="1">
    <source>
        <dbReference type="EMBL" id="KAG2236526.1"/>
    </source>
</evidence>
<sequence length="75" mass="8314">MQAITATVILYSLFGDNDVHPAVYFIFIDLHMHITIIVAAHCGPVWIGNELKGKEEEVDTDSYLEASHGSNLTIK</sequence>
<dbReference type="Proteomes" id="UP000613177">
    <property type="component" value="Unassembled WGS sequence"/>
</dbReference>
<comment type="caution">
    <text evidence="1">The sequence shown here is derived from an EMBL/GenBank/DDBJ whole genome shotgun (WGS) entry which is preliminary data.</text>
</comment>
<gene>
    <name evidence="1" type="ORF">INT48_000826</name>
</gene>
<organism evidence="1 2">
    <name type="scientific">Thamnidium elegans</name>
    <dbReference type="NCBI Taxonomy" id="101142"/>
    <lineage>
        <taxon>Eukaryota</taxon>
        <taxon>Fungi</taxon>
        <taxon>Fungi incertae sedis</taxon>
        <taxon>Mucoromycota</taxon>
        <taxon>Mucoromycotina</taxon>
        <taxon>Mucoromycetes</taxon>
        <taxon>Mucorales</taxon>
        <taxon>Mucorineae</taxon>
        <taxon>Mucoraceae</taxon>
        <taxon>Thamnidium</taxon>
    </lineage>
</organism>
<evidence type="ECO:0000313" key="2">
    <source>
        <dbReference type="Proteomes" id="UP000613177"/>
    </source>
</evidence>
<accession>A0A8H7VW03</accession>
<dbReference type="AlphaFoldDB" id="A0A8H7VW03"/>
<protein>
    <submittedName>
        <fullName evidence="1">Uncharacterized protein</fullName>
    </submittedName>
</protein>
<proteinExistence type="predicted"/>